<dbReference type="EMBL" id="AP011684">
    <property type="protein sequence ID" value="BAL54298.1"/>
    <property type="molecule type" value="Genomic_DNA"/>
</dbReference>
<dbReference type="InterPro" id="IPR052177">
    <property type="entry name" value="Divisome_Glycosyl_Hydrolase"/>
</dbReference>
<organism evidence="3">
    <name type="scientific">uncultured prokaryote</name>
    <dbReference type="NCBI Taxonomy" id="198431"/>
    <lineage>
        <taxon>unclassified sequences</taxon>
        <taxon>environmental samples</taxon>
    </lineage>
</organism>
<dbReference type="PANTHER" id="PTHR43405">
    <property type="entry name" value="GLYCOSYL HYDROLASE DIGH"/>
    <property type="match status" value="1"/>
</dbReference>
<dbReference type="SUPFAM" id="SSF49452">
    <property type="entry name" value="Starch-binding domain-like"/>
    <property type="match status" value="1"/>
</dbReference>
<dbReference type="Pfam" id="PF00404">
    <property type="entry name" value="Dockerin_1"/>
    <property type="match status" value="1"/>
</dbReference>
<dbReference type="Gene3D" id="3.20.20.80">
    <property type="entry name" value="Glycosidases"/>
    <property type="match status" value="1"/>
</dbReference>
<dbReference type="GO" id="GO:0004553">
    <property type="term" value="F:hydrolase activity, hydrolyzing O-glycosyl compounds"/>
    <property type="evidence" value="ECO:0007669"/>
    <property type="project" value="InterPro"/>
</dbReference>
<evidence type="ECO:0000256" key="1">
    <source>
        <dbReference type="ARBA" id="ARBA00022729"/>
    </source>
</evidence>
<dbReference type="Gene3D" id="2.60.40.4130">
    <property type="match status" value="1"/>
</dbReference>
<dbReference type="InterPro" id="IPR013784">
    <property type="entry name" value="Carb-bd-like_fold"/>
</dbReference>
<reference evidence="3" key="2">
    <citation type="journal article" date="2012" name="PLoS ONE">
        <title>A Deeply Branching Thermophilic Bacterium with an Ancient Acetyl-CoA Pathway Dominates a Subsurface Ecosystem.</title>
        <authorList>
            <person name="Takami H."/>
            <person name="Noguchi H."/>
            <person name="Takaki Y."/>
            <person name="Uchiyama I."/>
            <person name="Toyoda A."/>
            <person name="Nishi S."/>
            <person name="Chee G.-J."/>
            <person name="Arai W."/>
            <person name="Nunoura T."/>
            <person name="Itoh T."/>
            <person name="Hattori M."/>
            <person name="Takai K."/>
        </authorList>
    </citation>
    <scope>NUCLEOTIDE SEQUENCE</scope>
</reference>
<feature type="domain" description="Glycosyl hydrolase-like 10" evidence="2">
    <location>
        <begin position="25"/>
        <end position="329"/>
    </location>
</feature>
<evidence type="ECO:0000259" key="2">
    <source>
        <dbReference type="Pfam" id="PF02638"/>
    </source>
</evidence>
<protein>
    <submittedName>
        <fullName evidence="3">Hypothetical conserved protein</fullName>
    </submittedName>
</protein>
<dbReference type="PROSITE" id="PS00018">
    <property type="entry name" value="EF_HAND_1"/>
    <property type="match status" value="2"/>
</dbReference>
<dbReference type="AlphaFoldDB" id="H5SDR2"/>
<dbReference type="InterPro" id="IPR017853">
    <property type="entry name" value="GH"/>
</dbReference>
<name>H5SDR2_9ZZZZ</name>
<dbReference type="SUPFAM" id="SSF63446">
    <property type="entry name" value="Type I dockerin domain"/>
    <property type="match status" value="1"/>
</dbReference>
<dbReference type="InterPro" id="IPR018247">
    <property type="entry name" value="EF_Hand_1_Ca_BS"/>
</dbReference>
<dbReference type="Pfam" id="PF13620">
    <property type="entry name" value="CarboxypepD_reg"/>
    <property type="match status" value="1"/>
</dbReference>
<gene>
    <name evidence="3" type="ORF">HGMM_F14E02C15</name>
</gene>
<dbReference type="InterPro" id="IPR002105">
    <property type="entry name" value="Dockerin_1_rpt"/>
</dbReference>
<dbReference type="GO" id="GO:0000272">
    <property type="term" value="P:polysaccharide catabolic process"/>
    <property type="evidence" value="ECO:0007669"/>
    <property type="project" value="InterPro"/>
</dbReference>
<dbReference type="SUPFAM" id="SSF51445">
    <property type="entry name" value="(Trans)glycosidases"/>
    <property type="match status" value="1"/>
</dbReference>
<dbReference type="Pfam" id="PF02638">
    <property type="entry name" value="GHL10"/>
    <property type="match status" value="1"/>
</dbReference>
<dbReference type="InterPro" id="IPR036439">
    <property type="entry name" value="Dockerin_dom_sf"/>
</dbReference>
<dbReference type="InterPro" id="IPR003790">
    <property type="entry name" value="GHL10"/>
</dbReference>
<accession>H5SDR2</accession>
<dbReference type="Gene3D" id="2.60.40.1120">
    <property type="entry name" value="Carboxypeptidase-like, regulatory domain"/>
    <property type="match status" value="1"/>
</dbReference>
<sequence>MRLLGRLIVIAMVITIARANAAPELRAFWADTWHAAMRTRAEVDAMIQAARTAKANALFVEVRKRGDAYYIAHYEPTASDVASGFDPLAYLIQRAHNETPRMEVHAWLVMLPVWNATTPPSSPAHPFNRFPQWLTLNDSGSSYDGSNYSFDPGNPEAADYMYRVALDVLRHYDVDGIHFDYIRFAGNRWGYNPVSVSRFNAAYGRTGQPAYNDSVWAQWRRDQVTQLVRRIYASAIALKPWCKVTAATITWGNGPTSESAWFSTSAYSAVFQDWRAWTEEGILDIAIPMCYYNHASSTYRTYFDNWITWAKNHRYNRSVAIGLGAYMNTLSNTLTQIDMARTPTTQGGYADGVVFYSYAAPNVDSSGNIQWYNPSAYTTFGNYFGQWQPAPELPWKSNPTTGIVMGVALRGSNLQPLDRATVTLFRSGFSRSLFTDGNGAFAFIDVPPGVYTLRVSASGLPVVNRTVTVSAGSTWRETVLVGTLGGVPLPIDDLTEQSDGLVVILSDVRVAAGNDKTGAKIYVEDGQTPTAIRIDTNPPVPWIEGDRVAVLGTLSTQAGERVIVPSAIRLVGVELPSPRSLQMQIIWQHWLGNSVPVQVDVLRSDGALVKRYTLTPDDAGIATLPKDDAIAPGWYDVRVKSSHWLSRRLRGVFLPCTGSAQVSLVNGDVDGDNEVTLYDFGLLVQAFGTVSGDALWNPNADLDGDGEVTLFDFGILVNSFGLTGE</sequence>
<evidence type="ECO:0000313" key="3">
    <source>
        <dbReference type="EMBL" id="BAL54298.1"/>
    </source>
</evidence>
<proteinExistence type="predicted"/>
<reference evidence="3" key="1">
    <citation type="journal article" date="2005" name="Environ. Microbiol.">
        <title>Genetic and functional properties of uncultivated thermophilic crenarchaeotes from a subsurface gold mine as revealed by analysis of genome fragments.</title>
        <authorList>
            <person name="Nunoura T."/>
            <person name="Hirayama H."/>
            <person name="Takami H."/>
            <person name="Oida H."/>
            <person name="Nishi S."/>
            <person name="Shimamura S."/>
            <person name="Suzuki Y."/>
            <person name="Inagaki F."/>
            <person name="Takai K."/>
            <person name="Nealson K.H."/>
            <person name="Horikoshi K."/>
        </authorList>
    </citation>
    <scope>NUCLEOTIDE SEQUENCE</scope>
</reference>
<dbReference type="GO" id="GO:0030246">
    <property type="term" value="F:carbohydrate binding"/>
    <property type="evidence" value="ECO:0007669"/>
    <property type="project" value="InterPro"/>
</dbReference>
<dbReference type="PANTHER" id="PTHR43405:SF1">
    <property type="entry name" value="GLYCOSYL HYDROLASE DIGH"/>
    <property type="match status" value="1"/>
</dbReference>
<keyword evidence="1" id="KW-0732">Signal</keyword>